<feature type="domain" description="SMP-LTD" evidence="16">
    <location>
        <begin position="77"/>
        <end position="260"/>
    </location>
</feature>
<evidence type="ECO:0000256" key="7">
    <source>
        <dbReference type="ARBA" id="ARBA00022837"/>
    </source>
</evidence>
<dbReference type="GO" id="GO:0046872">
    <property type="term" value="F:metal ion binding"/>
    <property type="evidence" value="ECO:0007669"/>
    <property type="project" value="UniProtKB-KW"/>
</dbReference>
<dbReference type="AlphaFoldDB" id="A0AAN7GY79"/>
<evidence type="ECO:0000256" key="9">
    <source>
        <dbReference type="ARBA" id="ARBA00023055"/>
    </source>
</evidence>
<evidence type="ECO:0000256" key="6">
    <source>
        <dbReference type="ARBA" id="ARBA00022737"/>
    </source>
</evidence>
<keyword evidence="7" id="KW-0106">Calcium</keyword>
<dbReference type="InterPro" id="IPR045050">
    <property type="entry name" value="Synaptotagmin_plant"/>
</dbReference>
<dbReference type="Pfam" id="PF17047">
    <property type="entry name" value="SMP_LBD"/>
    <property type="match status" value="1"/>
</dbReference>
<protein>
    <submittedName>
        <fullName evidence="17">Uncharacterized protein</fullName>
    </submittedName>
</protein>
<dbReference type="Gene3D" id="2.60.40.150">
    <property type="entry name" value="C2 domain"/>
    <property type="match status" value="1"/>
</dbReference>
<evidence type="ECO:0000256" key="11">
    <source>
        <dbReference type="ARBA" id="ARBA00023136"/>
    </source>
</evidence>
<keyword evidence="11 14" id="KW-0472">Membrane</keyword>
<dbReference type="FunFam" id="2.60.40.150:FF:000130">
    <property type="entry name" value="synaptotagmin-4 isoform X1"/>
    <property type="match status" value="1"/>
</dbReference>
<comment type="subcellular location">
    <subcellularLocation>
        <location evidence="1">Membrane</location>
        <topology evidence="1">Single-pass membrane protein</topology>
    </subcellularLocation>
</comment>
<evidence type="ECO:0000256" key="4">
    <source>
        <dbReference type="ARBA" id="ARBA00022692"/>
    </source>
</evidence>
<dbReference type="GO" id="GO:0005783">
    <property type="term" value="C:endoplasmic reticulum"/>
    <property type="evidence" value="ECO:0007669"/>
    <property type="project" value="TreeGrafter"/>
</dbReference>
<keyword evidence="4 14" id="KW-0812">Transmembrane</keyword>
<dbReference type="EMBL" id="JAXIOK010000019">
    <property type="protein sequence ID" value="KAK4748380.1"/>
    <property type="molecule type" value="Genomic_DNA"/>
</dbReference>
<keyword evidence="12" id="KW-0175">Coiled coil</keyword>
<evidence type="ECO:0000256" key="5">
    <source>
        <dbReference type="ARBA" id="ARBA00022723"/>
    </source>
</evidence>
<comment type="caution">
    <text evidence="17">The sequence shown here is derived from an EMBL/GenBank/DDBJ whole genome shotgun (WGS) entry which is preliminary data.</text>
</comment>
<evidence type="ECO:0000256" key="14">
    <source>
        <dbReference type="SAM" id="Phobius"/>
    </source>
</evidence>
<feature type="region of interest" description="Disordered" evidence="13">
    <location>
        <begin position="494"/>
        <end position="525"/>
    </location>
</feature>
<dbReference type="GO" id="GO:0016020">
    <property type="term" value="C:membrane"/>
    <property type="evidence" value="ECO:0007669"/>
    <property type="project" value="UniProtKB-SubCell"/>
</dbReference>
<gene>
    <name evidence="17" type="ORF">SAY87_014966</name>
</gene>
<dbReference type="GO" id="GO:0008289">
    <property type="term" value="F:lipid binding"/>
    <property type="evidence" value="ECO:0007669"/>
    <property type="project" value="UniProtKB-KW"/>
</dbReference>
<evidence type="ECO:0000256" key="13">
    <source>
        <dbReference type="SAM" id="MobiDB-lite"/>
    </source>
</evidence>
<keyword evidence="5" id="KW-0479">Metal-binding</keyword>
<sequence length="525" mass="56915">MIISMFMKVEEMGLISGIFMGTVIGVALMAGWSRMMRYRSNKRIAKAADIKLLGSLNREDLKKICGDNYPEWISFPVFEQVKWMNKQLSKLWPYVASAATLVIRESVEPLLEEYRPPGITSLKFSKLSLGTVAPKIEGIRVQSLKKGQITMDIDFRWGGDPSIILGVEAAMVASIPIQLKDLQVFTVIRVIFQLSEEIPCISAVVVALLAEPKPRIDYTLKAVGGSLTAIPGLSDMIDDTVHTIVTDMLQWPHRIVVPIGGTSVDLSELELKPQGKLTVTVVKANDLKNMEIIGKSDPYVVVHIRPLFKVKTKVIENNLNPLWDQTFELIAEDKETQSLIVEVFDQDIGQDKQLGIAKLPLIDLEAETSKEIELRLLPALDMLKIKDKKDRGTVTIKVLYHQFDKEEQLAALEEEKMILEERKKLKEAGVIGSTMDALDGAASLVGSGVGMVGTGLGAGVGLVGTGIGAGVGFVGTGLGAVGSGLSKAGKFMGRSITGQSSNHKKSSSGTATPVNIPENGGAKPL</sequence>
<feature type="transmembrane region" description="Helical" evidence="14">
    <location>
        <begin position="12"/>
        <end position="33"/>
    </location>
</feature>
<name>A0AAN7GY79_9MYRT</name>
<evidence type="ECO:0000256" key="12">
    <source>
        <dbReference type="SAM" id="Coils"/>
    </source>
</evidence>
<keyword evidence="10" id="KW-0446">Lipid-binding</keyword>
<dbReference type="PANTHER" id="PTHR10774:SF190">
    <property type="entry name" value="C2 CALCIUM_LIPID-BINDING ENDONUCLEASE_EXONUCLEASE_PHOSPHATASE-RELATED"/>
    <property type="match status" value="1"/>
</dbReference>
<dbReference type="SUPFAM" id="SSF49562">
    <property type="entry name" value="C2 domain (Calcium/lipid-binding domain, CaLB)"/>
    <property type="match status" value="1"/>
</dbReference>
<evidence type="ECO:0000259" key="16">
    <source>
        <dbReference type="PROSITE" id="PS51847"/>
    </source>
</evidence>
<evidence type="ECO:0000259" key="15">
    <source>
        <dbReference type="PROSITE" id="PS50004"/>
    </source>
</evidence>
<evidence type="ECO:0000256" key="1">
    <source>
        <dbReference type="ARBA" id="ARBA00004167"/>
    </source>
</evidence>
<keyword evidence="6" id="KW-0677">Repeat</keyword>
<dbReference type="InterPro" id="IPR035892">
    <property type="entry name" value="C2_domain_sf"/>
</dbReference>
<accession>A0AAN7GY79</accession>
<dbReference type="InterPro" id="IPR000008">
    <property type="entry name" value="C2_dom"/>
</dbReference>
<feature type="coiled-coil region" evidence="12">
    <location>
        <begin position="402"/>
        <end position="429"/>
    </location>
</feature>
<evidence type="ECO:0000256" key="10">
    <source>
        <dbReference type="ARBA" id="ARBA00023121"/>
    </source>
</evidence>
<keyword evidence="18" id="KW-1185">Reference proteome</keyword>
<dbReference type="CDD" id="cd21677">
    <property type="entry name" value="SMP_SYT"/>
    <property type="match status" value="1"/>
</dbReference>
<dbReference type="PRINTS" id="PR00360">
    <property type="entry name" value="C2DOMAIN"/>
</dbReference>
<dbReference type="Pfam" id="PF00168">
    <property type="entry name" value="C2"/>
    <property type="match status" value="1"/>
</dbReference>
<evidence type="ECO:0000256" key="2">
    <source>
        <dbReference type="ARBA" id="ARBA00006996"/>
    </source>
</evidence>
<dbReference type="InterPro" id="IPR031468">
    <property type="entry name" value="SMP_LBD"/>
</dbReference>
<feature type="domain" description="C2" evidence="15">
    <location>
        <begin position="258"/>
        <end position="376"/>
    </location>
</feature>
<keyword evidence="9" id="KW-0445">Lipid transport</keyword>
<keyword evidence="3" id="KW-0813">Transport</keyword>
<dbReference type="InterPro" id="IPR039010">
    <property type="entry name" value="Synaptotagmin_SMP"/>
</dbReference>
<organism evidence="17 18">
    <name type="scientific">Trapa incisa</name>
    <dbReference type="NCBI Taxonomy" id="236973"/>
    <lineage>
        <taxon>Eukaryota</taxon>
        <taxon>Viridiplantae</taxon>
        <taxon>Streptophyta</taxon>
        <taxon>Embryophyta</taxon>
        <taxon>Tracheophyta</taxon>
        <taxon>Spermatophyta</taxon>
        <taxon>Magnoliopsida</taxon>
        <taxon>eudicotyledons</taxon>
        <taxon>Gunneridae</taxon>
        <taxon>Pentapetalae</taxon>
        <taxon>rosids</taxon>
        <taxon>malvids</taxon>
        <taxon>Myrtales</taxon>
        <taxon>Lythraceae</taxon>
        <taxon>Trapa</taxon>
    </lineage>
</organism>
<dbReference type="SMART" id="SM00239">
    <property type="entry name" value="C2"/>
    <property type="match status" value="1"/>
</dbReference>
<evidence type="ECO:0000313" key="17">
    <source>
        <dbReference type="EMBL" id="KAK4748380.1"/>
    </source>
</evidence>
<reference evidence="17 18" key="1">
    <citation type="journal article" date="2023" name="Hortic Res">
        <title>Pangenome of water caltrop reveals structural variations and asymmetric subgenome divergence after allopolyploidization.</title>
        <authorList>
            <person name="Zhang X."/>
            <person name="Chen Y."/>
            <person name="Wang L."/>
            <person name="Yuan Y."/>
            <person name="Fang M."/>
            <person name="Shi L."/>
            <person name="Lu R."/>
            <person name="Comes H.P."/>
            <person name="Ma Y."/>
            <person name="Chen Y."/>
            <person name="Huang G."/>
            <person name="Zhou Y."/>
            <person name="Zheng Z."/>
            <person name="Qiu Y."/>
        </authorList>
    </citation>
    <scope>NUCLEOTIDE SEQUENCE [LARGE SCALE GENOMIC DNA]</scope>
    <source>
        <tissue evidence="17">Roots</tissue>
    </source>
</reference>
<feature type="compositionally biased region" description="Polar residues" evidence="13">
    <location>
        <begin position="496"/>
        <end position="513"/>
    </location>
</feature>
<dbReference type="GO" id="GO:0006869">
    <property type="term" value="P:lipid transport"/>
    <property type="evidence" value="ECO:0007669"/>
    <property type="project" value="UniProtKB-KW"/>
</dbReference>
<dbReference type="PANTHER" id="PTHR10774">
    <property type="entry name" value="EXTENDED SYNAPTOTAGMIN-RELATED"/>
    <property type="match status" value="1"/>
</dbReference>
<evidence type="ECO:0000256" key="8">
    <source>
        <dbReference type="ARBA" id="ARBA00022989"/>
    </source>
</evidence>
<dbReference type="PROSITE" id="PS50004">
    <property type="entry name" value="C2"/>
    <property type="match status" value="1"/>
</dbReference>
<keyword evidence="8 14" id="KW-1133">Transmembrane helix</keyword>
<dbReference type="Proteomes" id="UP001345219">
    <property type="component" value="Chromosome 12"/>
</dbReference>
<comment type="similarity">
    <text evidence="2">Belongs to the synaptotagmin family.</text>
</comment>
<evidence type="ECO:0000256" key="3">
    <source>
        <dbReference type="ARBA" id="ARBA00022448"/>
    </source>
</evidence>
<dbReference type="PROSITE" id="PS51847">
    <property type="entry name" value="SMP"/>
    <property type="match status" value="1"/>
</dbReference>
<dbReference type="CDD" id="cd00030">
    <property type="entry name" value="C2"/>
    <property type="match status" value="1"/>
</dbReference>
<evidence type="ECO:0000313" key="18">
    <source>
        <dbReference type="Proteomes" id="UP001345219"/>
    </source>
</evidence>
<proteinExistence type="inferred from homology"/>